<feature type="domain" description="DUF2179" evidence="7">
    <location>
        <begin position="231"/>
        <end position="285"/>
    </location>
</feature>
<dbReference type="InterPro" id="IPR051461">
    <property type="entry name" value="UPF0750_membrane"/>
</dbReference>
<dbReference type="RefSeq" id="WP_009532923.1">
    <property type="nucleotide sequence ID" value="NZ_CAUQEI010000004.1"/>
</dbReference>
<evidence type="ECO:0000256" key="6">
    <source>
        <dbReference type="SAM" id="Phobius"/>
    </source>
</evidence>
<dbReference type="InterPro" id="IPR019264">
    <property type="entry name" value="DUF2179"/>
</dbReference>
<dbReference type="PIRSF" id="PIRSF006483">
    <property type="entry name" value="Membrane_protein_YitT"/>
    <property type="match status" value="1"/>
</dbReference>
<feature type="transmembrane region" description="Helical" evidence="6">
    <location>
        <begin position="89"/>
        <end position="105"/>
    </location>
</feature>
<dbReference type="EMBL" id="AGEL01000006">
    <property type="protein sequence ID" value="EHO17491.1"/>
    <property type="molecule type" value="Genomic_DNA"/>
</dbReference>
<evidence type="ECO:0000256" key="5">
    <source>
        <dbReference type="ARBA" id="ARBA00023136"/>
    </source>
</evidence>
<comment type="caution">
    <text evidence="8">The sequence shown here is derived from an EMBL/GenBank/DDBJ whole genome shotgun (WGS) entry which is preliminary data.</text>
</comment>
<comment type="subcellular location">
    <subcellularLocation>
        <location evidence="1">Cell membrane</location>
        <topology evidence="1">Multi-pass membrane protein</topology>
    </subcellularLocation>
</comment>
<name>A0AA36Y5V8_9FIRM</name>
<evidence type="ECO:0000313" key="9">
    <source>
        <dbReference type="Proteomes" id="UP000018466"/>
    </source>
</evidence>
<dbReference type="Pfam" id="PF10035">
    <property type="entry name" value="DUF2179"/>
    <property type="match status" value="1"/>
</dbReference>
<dbReference type="InterPro" id="IPR015867">
    <property type="entry name" value="N-reg_PII/ATP_PRibTrfase_C"/>
</dbReference>
<feature type="transmembrane region" description="Helical" evidence="6">
    <location>
        <begin position="184"/>
        <end position="203"/>
    </location>
</feature>
<sequence>MEKLRKMLGGMEYKEKLIGLLQIIVGNVGYALVVQLFILPMDLLTSGTTGISLVLHKITGLPVPPLLLALNIFTLLLGFIFIGKGFGMSTILSSFISPIALEFWSHALKGVVLTQDLMLNAIFAGLGTGLTLSIVLRAGSSTGGMDVIPIMAKKYLSLPLGAGFIITDMITLLSQGLLFSWERVLFGLICVIVTSISIDKMTLIGTTRTEVKIISEKPEEVKNAILKEMGRGVTMLHADRGYTKRPTQVVLSVIYNRELPQIIRIAHEIDPACFLIVGRISEVHGEGFSRGVK</sequence>
<dbReference type="Proteomes" id="UP000018466">
    <property type="component" value="Unassembled WGS sequence"/>
</dbReference>
<evidence type="ECO:0000256" key="2">
    <source>
        <dbReference type="ARBA" id="ARBA00022475"/>
    </source>
</evidence>
<protein>
    <recommendedName>
        <fullName evidence="7">DUF2179 domain-containing protein</fullName>
    </recommendedName>
</protein>
<evidence type="ECO:0000256" key="3">
    <source>
        <dbReference type="ARBA" id="ARBA00022692"/>
    </source>
</evidence>
<feature type="transmembrane region" description="Helical" evidence="6">
    <location>
        <begin position="61"/>
        <end position="82"/>
    </location>
</feature>
<keyword evidence="5 6" id="KW-0472">Membrane</keyword>
<dbReference type="PANTHER" id="PTHR33545:SF5">
    <property type="entry name" value="UPF0750 MEMBRANE PROTEIN YITT"/>
    <property type="match status" value="1"/>
</dbReference>
<keyword evidence="9" id="KW-1185">Reference proteome</keyword>
<evidence type="ECO:0000256" key="4">
    <source>
        <dbReference type="ARBA" id="ARBA00022989"/>
    </source>
</evidence>
<dbReference type="InterPro" id="IPR003740">
    <property type="entry name" value="YitT"/>
</dbReference>
<dbReference type="Pfam" id="PF02588">
    <property type="entry name" value="YitT_membrane"/>
    <property type="match status" value="1"/>
</dbReference>
<dbReference type="PANTHER" id="PTHR33545">
    <property type="entry name" value="UPF0750 MEMBRANE PROTEIN YITT-RELATED"/>
    <property type="match status" value="1"/>
</dbReference>
<feature type="transmembrane region" description="Helical" evidence="6">
    <location>
        <begin position="117"/>
        <end position="136"/>
    </location>
</feature>
<keyword evidence="4 6" id="KW-1133">Transmembrane helix</keyword>
<dbReference type="Gene3D" id="3.30.70.120">
    <property type="match status" value="1"/>
</dbReference>
<feature type="transmembrane region" description="Helical" evidence="6">
    <location>
        <begin position="20"/>
        <end position="41"/>
    </location>
</feature>
<reference evidence="8 9" key="1">
    <citation type="submission" date="2011-10" db="EMBL/GenBank/DDBJ databases">
        <title>The Genome Sequence of Lachnospiraceae bacterium ACC2.</title>
        <authorList>
            <consortium name="The Broad Institute Genome Sequencing Platform"/>
            <person name="Earl A."/>
            <person name="Ward D."/>
            <person name="Feldgarden M."/>
            <person name="Gevers D."/>
            <person name="Sizova M."/>
            <person name="Hazen A."/>
            <person name="Epstein S."/>
            <person name="Young S.K."/>
            <person name="Zeng Q."/>
            <person name="Gargeya S."/>
            <person name="Fitzgerald M."/>
            <person name="Haas B."/>
            <person name="Abouelleil A."/>
            <person name="Alvarado L."/>
            <person name="Arachchi H.M."/>
            <person name="Berlin A."/>
            <person name="Brown A."/>
            <person name="Chapman S.B."/>
            <person name="Chen Z."/>
            <person name="Dunbar C."/>
            <person name="Freedman E."/>
            <person name="Gearin G."/>
            <person name="Goldberg J."/>
            <person name="Griggs A."/>
            <person name="Gujja S."/>
            <person name="Heiman D."/>
            <person name="Howarth C."/>
            <person name="Larson L."/>
            <person name="Lui A."/>
            <person name="MacDonald P.J.P."/>
            <person name="Montmayeur A."/>
            <person name="Murphy C."/>
            <person name="Neiman D."/>
            <person name="Pearson M."/>
            <person name="Priest M."/>
            <person name="Roberts A."/>
            <person name="Saif S."/>
            <person name="Shea T."/>
            <person name="Shenoy N."/>
            <person name="Sisk P."/>
            <person name="Stolte C."/>
            <person name="Sykes S."/>
            <person name="Wortman J."/>
            <person name="Nusbaum C."/>
            <person name="Birren B."/>
        </authorList>
    </citation>
    <scope>NUCLEOTIDE SEQUENCE [LARGE SCALE GENOMIC DNA]</scope>
    <source>
        <strain evidence="8 9">ACC2</strain>
    </source>
</reference>
<evidence type="ECO:0000259" key="7">
    <source>
        <dbReference type="Pfam" id="PF10035"/>
    </source>
</evidence>
<keyword evidence="3 6" id="KW-0812">Transmembrane</keyword>
<proteinExistence type="predicted"/>
<organism evidence="8 9">
    <name type="scientific">Stomatobaculum longum</name>
    <dbReference type="NCBI Taxonomy" id="796942"/>
    <lineage>
        <taxon>Bacteria</taxon>
        <taxon>Bacillati</taxon>
        <taxon>Bacillota</taxon>
        <taxon>Clostridia</taxon>
        <taxon>Lachnospirales</taxon>
        <taxon>Lachnospiraceae</taxon>
        <taxon>Stomatobaculum</taxon>
    </lineage>
</organism>
<keyword evidence="2" id="KW-1003">Cell membrane</keyword>
<dbReference type="GeneID" id="86940846"/>
<evidence type="ECO:0000313" key="8">
    <source>
        <dbReference type="EMBL" id="EHO17491.1"/>
    </source>
</evidence>
<evidence type="ECO:0000256" key="1">
    <source>
        <dbReference type="ARBA" id="ARBA00004651"/>
    </source>
</evidence>
<accession>A0AA36Y5V8</accession>
<dbReference type="AlphaFoldDB" id="A0AA36Y5V8"/>
<dbReference type="GO" id="GO:0005886">
    <property type="term" value="C:plasma membrane"/>
    <property type="evidence" value="ECO:0007669"/>
    <property type="project" value="UniProtKB-SubCell"/>
</dbReference>
<feature type="transmembrane region" description="Helical" evidence="6">
    <location>
        <begin position="156"/>
        <end position="178"/>
    </location>
</feature>
<gene>
    <name evidence="8" type="ORF">HMPREF9623_01090</name>
</gene>
<dbReference type="CDD" id="cd16380">
    <property type="entry name" value="YitT_C"/>
    <property type="match status" value="1"/>
</dbReference>